<dbReference type="KEGG" id="ppel:H6H00_03040"/>
<keyword evidence="3" id="KW-1185">Reference proteome</keyword>
<dbReference type="RefSeq" id="WP_185719859.1">
    <property type="nucleotide sequence ID" value="NZ_BAAAWI010000001.1"/>
</dbReference>
<evidence type="ECO:0000256" key="1">
    <source>
        <dbReference type="SAM" id="MobiDB-lite"/>
    </source>
</evidence>
<sequence length="138" mass="14315">MSECYAPDPIDAGTPELPEATDGLTRTADLDGDGYEETVLDDSDGDGVLDSVFVDVDGDFSDDIAAFDNTPGDERFVADVVALAFDGDGFADVVLDDTDLDGVFETVTPGGDEPLVTANPYGIFADAVPLDGVVAQQS</sequence>
<reference evidence="2 3" key="1">
    <citation type="submission" date="2020-08" db="EMBL/GenBank/DDBJ databases">
        <authorList>
            <person name="Mo P."/>
        </authorList>
    </citation>
    <scope>NUCLEOTIDE SEQUENCE [LARGE SCALE GENOMIC DNA]</scope>
    <source>
        <strain evidence="2 3">CGMCC 4.1532</strain>
    </source>
</reference>
<evidence type="ECO:0000313" key="3">
    <source>
        <dbReference type="Proteomes" id="UP000515728"/>
    </source>
</evidence>
<feature type="region of interest" description="Disordered" evidence="1">
    <location>
        <begin position="1"/>
        <end position="43"/>
    </location>
</feature>
<accession>A0A7G7MJR9</accession>
<name>A0A7G7MJR9_9PSEU</name>
<evidence type="ECO:0000313" key="2">
    <source>
        <dbReference type="EMBL" id="QNG53030.1"/>
    </source>
</evidence>
<proteinExistence type="predicted"/>
<dbReference type="EMBL" id="CP060131">
    <property type="protein sequence ID" value="QNG53030.1"/>
    <property type="molecule type" value="Genomic_DNA"/>
</dbReference>
<feature type="compositionally biased region" description="Acidic residues" evidence="1">
    <location>
        <begin position="30"/>
        <end position="43"/>
    </location>
</feature>
<dbReference type="AlphaFoldDB" id="A0A7G7MJR9"/>
<dbReference type="Proteomes" id="UP000515728">
    <property type="component" value="Chromosome"/>
</dbReference>
<organism evidence="2 3">
    <name type="scientific">Pseudonocardia petroleophila</name>
    <dbReference type="NCBI Taxonomy" id="37331"/>
    <lineage>
        <taxon>Bacteria</taxon>
        <taxon>Bacillati</taxon>
        <taxon>Actinomycetota</taxon>
        <taxon>Actinomycetes</taxon>
        <taxon>Pseudonocardiales</taxon>
        <taxon>Pseudonocardiaceae</taxon>
        <taxon>Pseudonocardia</taxon>
    </lineage>
</organism>
<gene>
    <name evidence="2" type="ORF">H6H00_03040</name>
</gene>
<protein>
    <submittedName>
        <fullName evidence="2">Uncharacterized protein</fullName>
    </submittedName>
</protein>